<evidence type="ECO:0000313" key="5">
    <source>
        <dbReference type="EMBL" id="KIZ07660.1"/>
    </source>
</evidence>
<dbReference type="GO" id="GO:0005829">
    <property type="term" value="C:cytosol"/>
    <property type="evidence" value="ECO:0007669"/>
    <property type="project" value="TreeGrafter"/>
</dbReference>
<dbReference type="SUPFAM" id="SSF53474">
    <property type="entry name" value="alpha/beta-Hydrolases"/>
    <property type="match status" value="1"/>
</dbReference>
<sequence>MDMLRFHKFTIGHAWTTDYGNPDNAEDFAYILPYSPLHNVRAPGGGEGQYPAVLLATGDHDDRVVPLHSHKLIATLQHELAAGNPTSSKQRNPLLIRVEVRAGHGAGKPTAKVIQETADLMAFAAKALGAEWRGGPTKS</sequence>
<dbReference type="PRINTS" id="PR00862">
    <property type="entry name" value="PROLIGOPTASE"/>
</dbReference>
<comment type="similarity">
    <text evidence="2 3">Belongs to the peptidase S9A family.</text>
</comment>
<dbReference type="InterPro" id="IPR029058">
    <property type="entry name" value="AB_hydrolase_fold"/>
</dbReference>
<dbReference type="RefSeq" id="XP_013906679.1">
    <property type="nucleotide sequence ID" value="XM_014051225.1"/>
</dbReference>
<dbReference type="Gene3D" id="3.40.50.1820">
    <property type="entry name" value="alpha/beta hydrolase"/>
    <property type="match status" value="1"/>
</dbReference>
<evidence type="ECO:0000256" key="2">
    <source>
        <dbReference type="ARBA" id="ARBA00005228"/>
    </source>
</evidence>
<dbReference type="AlphaFoldDB" id="A0A0D2MZ47"/>
<dbReference type="EC" id="3.4.21.-" evidence="3"/>
<evidence type="ECO:0000259" key="4">
    <source>
        <dbReference type="Pfam" id="PF00326"/>
    </source>
</evidence>
<dbReference type="GO" id="GO:0070012">
    <property type="term" value="F:oligopeptidase activity"/>
    <property type="evidence" value="ECO:0007669"/>
    <property type="project" value="TreeGrafter"/>
</dbReference>
<organism evidence="5 6">
    <name type="scientific">Monoraphidium neglectum</name>
    <dbReference type="NCBI Taxonomy" id="145388"/>
    <lineage>
        <taxon>Eukaryota</taxon>
        <taxon>Viridiplantae</taxon>
        <taxon>Chlorophyta</taxon>
        <taxon>core chlorophytes</taxon>
        <taxon>Chlorophyceae</taxon>
        <taxon>CS clade</taxon>
        <taxon>Sphaeropleales</taxon>
        <taxon>Selenastraceae</taxon>
        <taxon>Monoraphidium</taxon>
    </lineage>
</organism>
<dbReference type="GO" id="GO:0006508">
    <property type="term" value="P:proteolysis"/>
    <property type="evidence" value="ECO:0007669"/>
    <property type="project" value="UniProtKB-KW"/>
</dbReference>
<evidence type="ECO:0000256" key="3">
    <source>
        <dbReference type="RuleBase" id="RU368024"/>
    </source>
</evidence>
<dbReference type="PANTHER" id="PTHR42881:SF2">
    <property type="entry name" value="PROLYL ENDOPEPTIDASE"/>
    <property type="match status" value="1"/>
</dbReference>
<accession>A0A0D2MZ47</accession>
<protein>
    <recommendedName>
        <fullName evidence="3">Prolyl endopeptidase</fullName>
        <ecNumber evidence="3">3.4.21.-</ecNumber>
    </recommendedName>
</protein>
<dbReference type="KEGG" id="mng:MNEG_0299"/>
<dbReference type="GO" id="GO:0004252">
    <property type="term" value="F:serine-type endopeptidase activity"/>
    <property type="evidence" value="ECO:0007669"/>
    <property type="project" value="UniProtKB-UniRule"/>
</dbReference>
<gene>
    <name evidence="5" type="ORF">MNEG_0299</name>
</gene>
<reference evidence="5 6" key="1">
    <citation type="journal article" date="2013" name="BMC Genomics">
        <title>Reconstruction of the lipid metabolism for the microalga Monoraphidium neglectum from its genome sequence reveals characteristics suitable for biofuel production.</title>
        <authorList>
            <person name="Bogen C."/>
            <person name="Al-Dilaimi A."/>
            <person name="Albersmeier A."/>
            <person name="Wichmann J."/>
            <person name="Grundmann M."/>
            <person name="Rupp O."/>
            <person name="Lauersen K.J."/>
            <person name="Blifernez-Klassen O."/>
            <person name="Kalinowski J."/>
            <person name="Goesmann A."/>
            <person name="Mussgnug J.H."/>
            <person name="Kruse O."/>
        </authorList>
    </citation>
    <scope>NUCLEOTIDE SEQUENCE [LARGE SCALE GENOMIC DNA]</scope>
    <source>
        <strain evidence="5 6">SAG 48.87</strain>
    </source>
</reference>
<keyword evidence="3" id="KW-0720">Serine protease</keyword>
<dbReference type="EMBL" id="KK100241">
    <property type="protein sequence ID" value="KIZ07660.1"/>
    <property type="molecule type" value="Genomic_DNA"/>
</dbReference>
<evidence type="ECO:0000256" key="1">
    <source>
        <dbReference type="ARBA" id="ARBA00001070"/>
    </source>
</evidence>
<evidence type="ECO:0000313" key="6">
    <source>
        <dbReference type="Proteomes" id="UP000054498"/>
    </source>
</evidence>
<dbReference type="OrthoDB" id="248387at2759"/>
<dbReference type="Proteomes" id="UP000054498">
    <property type="component" value="Unassembled WGS sequence"/>
</dbReference>
<dbReference type="InterPro" id="IPR001375">
    <property type="entry name" value="Peptidase_S9_cat"/>
</dbReference>
<keyword evidence="6" id="KW-1185">Reference proteome</keyword>
<feature type="domain" description="Peptidase S9 prolyl oligopeptidase catalytic" evidence="4">
    <location>
        <begin position="1"/>
        <end position="129"/>
    </location>
</feature>
<keyword evidence="3" id="KW-0645">Protease</keyword>
<name>A0A0D2MZ47_9CHLO</name>
<proteinExistence type="inferred from homology"/>
<comment type="catalytic activity">
    <reaction evidence="1">
        <text>Hydrolysis of Pro-|-Xaa &gt;&gt; Ala-|-Xaa in oligopeptides.</text>
        <dbReference type="EC" id="3.4.21.26"/>
    </reaction>
</comment>
<keyword evidence="3 5" id="KW-0378">Hydrolase</keyword>
<dbReference type="GeneID" id="25726417"/>
<dbReference type="InterPro" id="IPR002470">
    <property type="entry name" value="Peptidase_S9A"/>
</dbReference>
<dbReference type="InterPro" id="IPR051167">
    <property type="entry name" value="Prolyl_oligopep/macrocyclase"/>
</dbReference>
<dbReference type="Pfam" id="PF00326">
    <property type="entry name" value="Peptidase_S9"/>
    <property type="match status" value="1"/>
</dbReference>
<dbReference type="PANTHER" id="PTHR42881">
    <property type="entry name" value="PROLYL ENDOPEPTIDASE"/>
    <property type="match status" value="1"/>
</dbReference>